<dbReference type="InterPro" id="IPR021986">
    <property type="entry name" value="Spherulin4"/>
</dbReference>
<reference evidence="2" key="1">
    <citation type="journal article" date="2019" name="Int. J. Syst. Evol. Microbiol.">
        <title>The Global Catalogue of Microorganisms (GCM) 10K type strain sequencing project: providing services to taxonomists for standard genome sequencing and annotation.</title>
        <authorList>
            <consortium name="The Broad Institute Genomics Platform"/>
            <consortium name="The Broad Institute Genome Sequencing Center for Infectious Disease"/>
            <person name="Wu L."/>
            <person name="Ma J."/>
        </authorList>
    </citation>
    <scope>NUCLEOTIDE SEQUENCE [LARGE SCALE GENOMIC DNA]</scope>
    <source>
        <strain evidence="2">CGMCC 1.12859</strain>
    </source>
</reference>
<name>A0ABW2FU18_9ACTN</name>
<proteinExistence type="predicted"/>
<dbReference type="Proteomes" id="UP001596435">
    <property type="component" value="Unassembled WGS sequence"/>
</dbReference>
<keyword evidence="2" id="KW-1185">Reference proteome</keyword>
<dbReference type="PANTHER" id="PTHR35040">
    <property type="match status" value="1"/>
</dbReference>
<evidence type="ECO:0000313" key="1">
    <source>
        <dbReference type="EMBL" id="MFC7179624.1"/>
    </source>
</evidence>
<protein>
    <submittedName>
        <fullName evidence="1">Spherulation-specific family 4 protein</fullName>
    </submittedName>
</protein>
<comment type="caution">
    <text evidence="1">The sequence shown here is derived from an EMBL/GenBank/DDBJ whole genome shotgun (WGS) entry which is preliminary data.</text>
</comment>
<evidence type="ECO:0000313" key="2">
    <source>
        <dbReference type="Proteomes" id="UP001596435"/>
    </source>
</evidence>
<gene>
    <name evidence="1" type="ORF">ACFQMG_08605</name>
</gene>
<sequence length="235" mass="24616">MTGPRADIRLLIPLYVHPAVEPEAWQAVAAAGPDRVAGVVLNIADGPGPAPDHAFTAAAEKLHRSGIPVLGYADTAYGARGHAEVVTDLLNHREWYGVDGVYFDQVSADPGALPHYRRLVTAARAAGCGVVVLGHGSHPDPQYADVGLADCLVTFEGDWTDYQELEPPVWTRRHPAARFCHLVYDVPESAAAQVGKLAAAHGAGLGCASPAGGENPWSALPFGIDRAPLGAEAGR</sequence>
<accession>A0ABW2FU18</accession>
<organism evidence="1 2">
    <name type="scientific">Kitasatospora paranensis</name>
    <dbReference type="NCBI Taxonomy" id="258053"/>
    <lineage>
        <taxon>Bacteria</taxon>
        <taxon>Bacillati</taxon>
        <taxon>Actinomycetota</taxon>
        <taxon>Actinomycetes</taxon>
        <taxon>Kitasatosporales</taxon>
        <taxon>Streptomycetaceae</taxon>
        <taxon>Kitasatospora</taxon>
    </lineage>
</organism>
<dbReference type="EMBL" id="JBHTAJ010000012">
    <property type="protein sequence ID" value="MFC7179624.1"/>
    <property type="molecule type" value="Genomic_DNA"/>
</dbReference>
<dbReference type="Pfam" id="PF12138">
    <property type="entry name" value="Spherulin4"/>
    <property type="match status" value="1"/>
</dbReference>
<dbReference type="PANTHER" id="PTHR35040:SF9">
    <property type="entry name" value="4-LIKE CELL SURFACE PROTEIN, PUTATIVE (AFU_ORTHOLOGUE AFUA_4G14080)-RELATED"/>
    <property type="match status" value="1"/>
</dbReference>
<dbReference type="RefSeq" id="WP_345706446.1">
    <property type="nucleotide sequence ID" value="NZ_BAABKV010000001.1"/>
</dbReference>